<dbReference type="Pfam" id="PF03992">
    <property type="entry name" value="ABM"/>
    <property type="match status" value="1"/>
</dbReference>
<dbReference type="Proteomes" id="UP000325393">
    <property type="component" value="Chromosome"/>
</dbReference>
<name>A0A5P5ZK38_9LACO</name>
<dbReference type="PANTHER" id="PTHR33336:SF3">
    <property type="entry name" value="ABM DOMAIN-CONTAINING PROTEIN"/>
    <property type="match status" value="1"/>
</dbReference>
<dbReference type="PROSITE" id="PS51725">
    <property type="entry name" value="ABM"/>
    <property type="match status" value="1"/>
</dbReference>
<dbReference type="InterPro" id="IPR007138">
    <property type="entry name" value="ABM_dom"/>
</dbReference>
<keyword evidence="2" id="KW-0503">Monooxygenase</keyword>
<organism evidence="2 3">
    <name type="scientific">Lactobacillus acetotolerans</name>
    <dbReference type="NCBI Taxonomy" id="1600"/>
    <lineage>
        <taxon>Bacteria</taxon>
        <taxon>Bacillati</taxon>
        <taxon>Bacillota</taxon>
        <taxon>Bacilli</taxon>
        <taxon>Lactobacillales</taxon>
        <taxon>Lactobacillaceae</taxon>
        <taxon>Lactobacillus</taxon>
    </lineage>
</organism>
<sequence length="219" mass="25185">MDEEPIFKISKYKIAENDLSAFHRIEEAHVTNSIPAEPGTLMIANGHEGVSGVTNYDIELYRNSKAFDIHSMSDYFDAYDNAVEKMAKEKKIWDLKSEWMTTKSKEALDSYADNFVIRFAKVELKKGKHDKFARIVKKEMRNSMAKEPGVEILFAGSNVGNPDEWLFFEVYANNDAYNKHVNTPWFGEYIDDSKDIVENKELHDIVRDTMAVQGPIVME</sequence>
<accession>A0A5P5ZK38</accession>
<evidence type="ECO:0000313" key="2">
    <source>
        <dbReference type="EMBL" id="QFG51690.1"/>
    </source>
</evidence>
<evidence type="ECO:0000259" key="1">
    <source>
        <dbReference type="PROSITE" id="PS51725"/>
    </source>
</evidence>
<feature type="domain" description="ABM" evidence="1">
    <location>
        <begin position="116"/>
        <end position="206"/>
    </location>
</feature>
<dbReference type="PANTHER" id="PTHR33336">
    <property type="entry name" value="QUINOL MONOOXYGENASE YGIN-RELATED"/>
    <property type="match status" value="1"/>
</dbReference>
<dbReference type="Gene3D" id="3.30.70.100">
    <property type="match status" value="1"/>
</dbReference>
<gene>
    <name evidence="2" type="ORF">LA749_06695</name>
</gene>
<proteinExistence type="predicted"/>
<dbReference type="GeneID" id="78212671"/>
<dbReference type="GO" id="GO:0004497">
    <property type="term" value="F:monooxygenase activity"/>
    <property type="evidence" value="ECO:0007669"/>
    <property type="project" value="UniProtKB-KW"/>
</dbReference>
<dbReference type="InterPro" id="IPR011008">
    <property type="entry name" value="Dimeric_a/b-barrel"/>
</dbReference>
<dbReference type="AlphaFoldDB" id="A0A5P5ZK38"/>
<dbReference type="InterPro" id="IPR050744">
    <property type="entry name" value="AI-2_Isomerase_LsrG"/>
</dbReference>
<reference evidence="2 3" key="1">
    <citation type="submission" date="2019-09" db="EMBL/GenBank/DDBJ databases">
        <title>Genome sequencing of Lactobacillus acetotolerans.</title>
        <authorList>
            <person name="Kim K."/>
        </authorList>
    </citation>
    <scope>NUCLEOTIDE SEQUENCE [LARGE SCALE GENOMIC DNA]</scope>
    <source>
        <strain evidence="2 3">LA749</strain>
    </source>
</reference>
<evidence type="ECO:0000313" key="3">
    <source>
        <dbReference type="Proteomes" id="UP000325393"/>
    </source>
</evidence>
<keyword evidence="2" id="KW-0560">Oxidoreductase</keyword>
<protein>
    <submittedName>
        <fullName evidence="2">Antibiotic biosynthesis monooxygenase</fullName>
    </submittedName>
</protein>
<dbReference type="SUPFAM" id="SSF54909">
    <property type="entry name" value="Dimeric alpha+beta barrel"/>
    <property type="match status" value="2"/>
</dbReference>
<dbReference type="EMBL" id="CP044496">
    <property type="protein sequence ID" value="QFG51690.1"/>
    <property type="molecule type" value="Genomic_DNA"/>
</dbReference>
<dbReference type="RefSeq" id="WP_056970001.1">
    <property type="nucleotide sequence ID" value="NZ_CP044496.1"/>
</dbReference>